<protein>
    <submittedName>
        <fullName evidence="1">Uncharacterized protein</fullName>
    </submittedName>
</protein>
<name>A0ABW3XAU5_9ACTN</name>
<accession>A0ABW3XAU5</accession>
<comment type="caution">
    <text evidence="1">The sequence shown here is derived from an EMBL/GenBank/DDBJ whole genome shotgun (WGS) entry which is preliminary data.</text>
</comment>
<evidence type="ECO:0000313" key="1">
    <source>
        <dbReference type="EMBL" id="MFD1306390.1"/>
    </source>
</evidence>
<evidence type="ECO:0000313" key="2">
    <source>
        <dbReference type="Proteomes" id="UP001597058"/>
    </source>
</evidence>
<reference evidence="2" key="1">
    <citation type="journal article" date="2019" name="Int. J. Syst. Evol. Microbiol.">
        <title>The Global Catalogue of Microorganisms (GCM) 10K type strain sequencing project: providing services to taxonomists for standard genome sequencing and annotation.</title>
        <authorList>
            <consortium name="The Broad Institute Genomics Platform"/>
            <consortium name="The Broad Institute Genome Sequencing Center for Infectious Disease"/>
            <person name="Wu L."/>
            <person name="Ma J."/>
        </authorList>
    </citation>
    <scope>NUCLEOTIDE SEQUENCE [LARGE SCALE GENOMIC DNA]</scope>
    <source>
        <strain evidence="2">CGMCC 4.7020</strain>
    </source>
</reference>
<proteinExistence type="predicted"/>
<sequence>MHAATAPFDRPAVVQDAAGLLDAAAEAEAEWLAGCVPDWGRTYARAAVRR</sequence>
<dbReference type="EMBL" id="JBHTMM010000010">
    <property type="protein sequence ID" value="MFD1306390.1"/>
    <property type="molecule type" value="Genomic_DNA"/>
</dbReference>
<organism evidence="1 2">
    <name type="scientific">Streptomyces kaempferi</name>
    <dbReference type="NCBI Taxonomy" id="333725"/>
    <lineage>
        <taxon>Bacteria</taxon>
        <taxon>Bacillati</taxon>
        <taxon>Actinomycetota</taxon>
        <taxon>Actinomycetes</taxon>
        <taxon>Kitasatosporales</taxon>
        <taxon>Streptomycetaceae</taxon>
        <taxon>Streptomyces</taxon>
    </lineage>
</organism>
<dbReference type="RefSeq" id="WP_381241550.1">
    <property type="nucleotide sequence ID" value="NZ_JBHSKH010000091.1"/>
</dbReference>
<dbReference type="Proteomes" id="UP001597058">
    <property type="component" value="Unassembled WGS sequence"/>
</dbReference>
<gene>
    <name evidence="1" type="ORF">ACFQ5X_11115</name>
</gene>
<keyword evidence="2" id="KW-1185">Reference proteome</keyword>